<evidence type="ECO:0000256" key="2">
    <source>
        <dbReference type="ARBA" id="ARBA00022853"/>
    </source>
</evidence>
<dbReference type="Pfam" id="PF02365">
    <property type="entry name" value="NAM"/>
    <property type="match status" value="1"/>
</dbReference>
<dbReference type="GO" id="GO:0003677">
    <property type="term" value="F:DNA binding"/>
    <property type="evidence" value="ECO:0007669"/>
    <property type="project" value="UniProtKB-KW"/>
</dbReference>
<keyword evidence="8" id="KW-0472">Membrane</keyword>
<comment type="caution">
    <text evidence="10">The sequence shown here is derived from an EMBL/GenBank/DDBJ whole genome shotgun (WGS) entry which is preliminary data.</text>
</comment>
<evidence type="ECO:0000256" key="8">
    <source>
        <dbReference type="SAM" id="Phobius"/>
    </source>
</evidence>
<dbReference type="GO" id="GO:0006325">
    <property type="term" value="P:chromatin organization"/>
    <property type="evidence" value="ECO:0007669"/>
    <property type="project" value="UniProtKB-KW"/>
</dbReference>
<evidence type="ECO:0000313" key="11">
    <source>
        <dbReference type="Proteomes" id="UP001188597"/>
    </source>
</evidence>
<dbReference type="InterPro" id="IPR023696">
    <property type="entry name" value="Ureohydrolase_dom_sf"/>
</dbReference>
<protein>
    <recommendedName>
        <fullName evidence="9">NAC domain-containing protein</fullName>
    </recommendedName>
</protein>
<dbReference type="Gene3D" id="3.40.800.20">
    <property type="entry name" value="Histone deacetylase domain"/>
    <property type="match status" value="1"/>
</dbReference>
<evidence type="ECO:0000256" key="1">
    <source>
        <dbReference type="ARBA" id="ARBA00022491"/>
    </source>
</evidence>
<feature type="transmembrane region" description="Helical" evidence="8">
    <location>
        <begin position="76"/>
        <end position="100"/>
    </location>
</feature>
<proteinExistence type="predicted"/>
<dbReference type="PROSITE" id="PS51005">
    <property type="entry name" value="NAC"/>
    <property type="match status" value="1"/>
</dbReference>
<dbReference type="EMBL" id="JAVXUP010002472">
    <property type="protein sequence ID" value="KAK3003092.1"/>
    <property type="molecule type" value="Genomic_DNA"/>
</dbReference>
<keyword evidence="1" id="KW-0678">Repressor</keyword>
<name>A0AA89AI97_9ASTE</name>
<keyword evidence="2" id="KW-0156">Chromatin regulator</keyword>
<dbReference type="AlphaFoldDB" id="A0AA89AI97"/>
<dbReference type="Gene3D" id="2.170.150.80">
    <property type="entry name" value="NAC domain"/>
    <property type="match status" value="1"/>
</dbReference>
<evidence type="ECO:0000259" key="9">
    <source>
        <dbReference type="PROSITE" id="PS51005"/>
    </source>
</evidence>
<feature type="region of interest" description="Disordered" evidence="7">
    <location>
        <begin position="1"/>
        <end position="49"/>
    </location>
</feature>
<keyword evidence="3" id="KW-0805">Transcription regulation</keyword>
<dbReference type="SUPFAM" id="SSF101941">
    <property type="entry name" value="NAC domain"/>
    <property type="match status" value="1"/>
</dbReference>
<sequence>MTSSSVRVSPSPPFSPPPPPPPIKRRPSFRPPATGTPSQPSDPPPQTSTTYKEISISLLMVMGNGLVVFQVRGKVFVGVGSLAIVVATRVGLLVIAPMVLNVAEGKKDSENGFWKVKGKACEIFTNSTITGWRTTLEFYEGQAPHGRRTDWLIQEYGITYKGVGNNSKPKGMGKAVGQPSKDREKTWGLLKDGIKRIVFCDTDVHYGNDMQHMFWSIPDVLYFFVSRSTATSTLGRGRGISRWRSGGDFNDFDDTRRARLRRVVGKMWVKEPFFLFSASVSRKKNIRTSHPKAVCLIEDLMSQVAVLFSQNARSEISLATMISKGSFLLVTKILLHPTQTFHEGSVIEGKRGKVSSKVIEQVVKVDLVREKLSGGVLNQLLKGSKLMKESGVVSCNSSNKGGLRFKN</sequence>
<evidence type="ECO:0000256" key="4">
    <source>
        <dbReference type="ARBA" id="ARBA00023125"/>
    </source>
</evidence>
<feature type="domain" description="NAC" evidence="9">
    <location>
        <begin position="32"/>
        <end position="195"/>
    </location>
</feature>
<keyword evidence="6" id="KW-0539">Nucleus</keyword>
<dbReference type="InterPro" id="IPR036093">
    <property type="entry name" value="NAC_dom_sf"/>
</dbReference>
<feature type="compositionally biased region" description="Pro residues" evidence="7">
    <location>
        <begin position="10"/>
        <end position="22"/>
    </location>
</feature>
<dbReference type="SUPFAM" id="SSF52768">
    <property type="entry name" value="Arginase/deacetylase"/>
    <property type="match status" value="1"/>
</dbReference>
<reference evidence="10" key="1">
    <citation type="submission" date="2022-12" db="EMBL/GenBank/DDBJ databases">
        <title>Draft genome assemblies for two species of Escallonia (Escalloniales).</title>
        <authorList>
            <person name="Chanderbali A."/>
            <person name="Dervinis C."/>
            <person name="Anghel I."/>
            <person name="Soltis D."/>
            <person name="Soltis P."/>
            <person name="Zapata F."/>
        </authorList>
    </citation>
    <scope>NUCLEOTIDE SEQUENCE</scope>
    <source>
        <strain evidence="10">UCBG64.0493</strain>
        <tissue evidence="10">Leaf</tissue>
    </source>
</reference>
<dbReference type="Proteomes" id="UP001188597">
    <property type="component" value="Unassembled WGS sequence"/>
</dbReference>
<gene>
    <name evidence="10" type="ORF">RJ639_018593</name>
</gene>
<evidence type="ECO:0000256" key="5">
    <source>
        <dbReference type="ARBA" id="ARBA00023163"/>
    </source>
</evidence>
<dbReference type="GO" id="GO:0006355">
    <property type="term" value="P:regulation of DNA-templated transcription"/>
    <property type="evidence" value="ECO:0007669"/>
    <property type="project" value="InterPro"/>
</dbReference>
<keyword evidence="4" id="KW-0238">DNA-binding</keyword>
<dbReference type="InterPro" id="IPR037138">
    <property type="entry name" value="His_deacetylse_dom_sf"/>
</dbReference>
<evidence type="ECO:0000256" key="3">
    <source>
        <dbReference type="ARBA" id="ARBA00023015"/>
    </source>
</evidence>
<dbReference type="InterPro" id="IPR003441">
    <property type="entry name" value="NAC-dom"/>
</dbReference>
<accession>A0AA89AI97</accession>
<evidence type="ECO:0000256" key="7">
    <source>
        <dbReference type="SAM" id="MobiDB-lite"/>
    </source>
</evidence>
<keyword evidence="11" id="KW-1185">Reference proteome</keyword>
<keyword evidence="8" id="KW-1133">Transmembrane helix</keyword>
<keyword evidence="5" id="KW-0804">Transcription</keyword>
<organism evidence="10 11">
    <name type="scientific">Escallonia herrerae</name>
    <dbReference type="NCBI Taxonomy" id="1293975"/>
    <lineage>
        <taxon>Eukaryota</taxon>
        <taxon>Viridiplantae</taxon>
        <taxon>Streptophyta</taxon>
        <taxon>Embryophyta</taxon>
        <taxon>Tracheophyta</taxon>
        <taxon>Spermatophyta</taxon>
        <taxon>Magnoliopsida</taxon>
        <taxon>eudicotyledons</taxon>
        <taxon>Gunneridae</taxon>
        <taxon>Pentapetalae</taxon>
        <taxon>asterids</taxon>
        <taxon>campanulids</taxon>
        <taxon>Escalloniales</taxon>
        <taxon>Escalloniaceae</taxon>
        <taxon>Escallonia</taxon>
    </lineage>
</organism>
<keyword evidence="8" id="KW-0812">Transmembrane</keyword>
<evidence type="ECO:0000313" key="10">
    <source>
        <dbReference type="EMBL" id="KAK3003092.1"/>
    </source>
</evidence>
<evidence type="ECO:0000256" key="6">
    <source>
        <dbReference type="ARBA" id="ARBA00023242"/>
    </source>
</evidence>